<organism evidence="9 10">
    <name type="scientific">Hypsizygus marmoreus</name>
    <name type="common">White beech mushroom</name>
    <name type="synonym">Agaricus marmoreus</name>
    <dbReference type="NCBI Taxonomy" id="39966"/>
    <lineage>
        <taxon>Eukaryota</taxon>
        <taxon>Fungi</taxon>
        <taxon>Dikarya</taxon>
        <taxon>Basidiomycota</taxon>
        <taxon>Agaricomycotina</taxon>
        <taxon>Agaricomycetes</taxon>
        <taxon>Agaricomycetidae</taxon>
        <taxon>Agaricales</taxon>
        <taxon>Tricholomatineae</taxon>
        <taxon>Lyophyllaceae</taxon>
        <taxon>Hypsizygus</taxon>
    </lineage>
</organism>
<dbReference type="SUPFAM" id="SSF48208">
    <property type="entry name" value="Six-hairpin glycosidases"/>
    <property type="match status" value="1"/>
</dbReference>
<keyword evidence="4" id="KW-0732">Signal</keyword>
<dbReference type="Pfam" id="PF17390">
    <property type="entry name" value="Bac_rhamnosid_C"/>
    <property type="match status" value="1"/>
</dbReference>
<dbReference type="InterPro" id="IPR008902">
    <property type="entry name" value="Rhamnosid_concanavalin"/>
</dbReference>
<gene>
    <name evidence="9" type="ORF">Hypma_000526</name>
</gene>
<name>A0A369JC48_HYPMA</name>
<dbReference type="Pfam" id="PF08531">
    <property type="entry name" value="Bac_rhamnosid_N"/>
    <property type="match status" value="1"/>
</dbReference>
<dbReference type="InterPro" id="IPR008928">
    <property type="entry name" value="6-hairpin_glycosidase_sf"/>
</dbReference>
<feature type="domain" description="Alpha-L-rhamnosidase concanavalin-like" evidence="5">
    <location>
        <begin position="705"/>
        <end position="808"/>
    </location>
</feature>
<evidence type="ECO:0000259" key="5">
    <source>
        <dbReference type="Pfam" id="PF05592"/>
    </source>
</evidence>
<dbReference type="InterPro" id="IPR016007">
    <property type="entry name" value="Alpha_rhamnosid"/>
</dbReference>
<evidence type="ECO:0000256" key="3">
    <source>
        <dbReference type="ARBA" id="ARBA00022801"/>
    </source>
</evidence>
<dbReference type="OrthoDB" id="10036721at2759"/>
<feature type="signal peptide" evidence="4">
    <location>
        <begin position="1"/>
        <end position="24"/>
    </location>
</feature>
<dbReference type="Gene3D" id="2.60.120.260">
    <property type="entry name" value="Galactose-binding domain-like"/>
    <property type="match status" value="4"/>
</dbReference>
<dbReference type="Gene3D" id="2.60.420.10">
    <property type="entry name" value="Maltose phosphorylase, domain 3"/>
    <property type="match status" value="1"/>
</dbReference>
<keyword evidence="3" id="KW-0378">Hydrolase</keyword>
<dbReference type="PANTHER" id="PTHR33307:SF6">
    <property type="entry name" value="ALPHA-RHAMNOSIDASE (EUROFUNG)-RELATED"/>
    <property type="match status" value="1"/>
</dbReference>
<evidence type="ECO:0000256" key="4">
    <source>
        <dbReference type="SAM" id="SignalP"/>
    </source>
</evidence>
<dbReference type="InParanoid" id="A0A369JC48"/>
<dbReference type="Pfam" id="PF17389">
    <property type="entry name" value="Bac_rhamnosid6H"/>
    <property type="match status" value="1"/>
</dbReference>
<evidence type="ECO:0000259" key="8">
    <source>
        <dbReference type="Pfam" id="PF17390"/>
    </source>
</evidence>
<sequence>MRAKWGLYFFGIVLSVCEPLFVAAQSTISNLQVENKIAPVGIDVKPRFSWVVTSTQRGVIQSSYQILVSKSQAGNSDVWNSGVVTSRKPYLIEYAGPALTSDTRYFWSVNVVTTAGSGSGSSEFTTGFLSANDWDSSLWIGKPSSDQGLPDALVTGFQSASWIWTSETSPPDAPPEDRAFRKLYAPPNEKTPTSALVLISVDDRFTLYVNGKQVGTSPETADTWKSAQQFNVALNPGSNLFAVRGVNLHDVNSGGNSPAGLLAAIQITFSDGTTTIISSDATWRSIKSIPANFESPSIDDSQWTSATVLAMYGSGPWGTQIVLPSVVAPPELSLTDSTWIWSSEVALLVAPAQPRAFRKAFSAPNGKALRSASILLTVDDGFTFYVNGGLVGSSPNQLDIWKSAQRFSVDLSGESVLFAVRANNLPDVASGGDSPAGLLAAIQLIYSDGTTSTLLSDSTWKVSKDVPSGFELPSTDDSTWSTATSIGKYGTSPWGTGVSVSDSLAEHPAPLLRKEFSVGKAVSYARLYYAAGGYASITINGSPASDHVLTPGFTKYDTQVQYVVLDVASKLQVGTNAIGVELGRSHYGVTQGNVWSWNTASWHAEPALRTVLSIGYTDGTTSRVVSDPSWQVIDGPTRLDDVFGGENYDARHLKPGFDMPGFDAASWRNVQSVTGPKGILLNQRQPPTKVVQTLAPVSITQPVNGIYVVAFERVVAGWAKISVTGPAKTLITIHFGEKLKADGTVVYEDSNHYYSNNFQTDRFWLAGTGSLETFEPRFSYKGYQYAQIEGWPGTAAPTAANVVGKVVHDALLSRGGFESSNDLLNKLHQASVYTMLNNVHSIPEDCPTYEKNGWSGDAMLGAEMFLSNFGAEELLAKYARDLAESRPNGSGPPGVISPDSGWGANNHSPTWHSAFILIPWWIYQYRGDRRVLEDHYDAMRNYVAFELARSPNNIATTGLGDWVTPETSPSGGNPPEDLRVSATAYLYKMITTMNQIAMVLGKGSDVLPFSTQAANVKIAFNSAFLNANDGHYIGEGDSGYRQTHNLLALAFGLAPNDTIRQIAADSISRDIASRDNHLNTGALGTKYLLPVLTENRHADTAFALSQQTTFPSWGFWIANGANTMWEHWALASRSRDHLFLGTFEDWLYKHLAGIQSTSTAFETVSIAPMLTAQLSSARAWMFTPFGNLTVDWSKNAGTLKIDVGIPVSVNATVTIPATAAEQVLEGGQPIQSRSGFTVLGVDSAGVRVAVGSGSYSFSATST</sequence>
<comment type="caution">
    <text evidence="9">The sequence shown here is derived from an EMBL/GenBank/DDBJ whole genome shotgun (WGS) entry which is preliminary data.</text>
</comment>
<evidence type="ECO:0000259" key="6">
    <source>
        <dbReference type="Pfam" id="PF08531"/>
    </source>
</evidence>
<feature type="domain" description="Bacterial alpha-L-rhamnosidase N-terminal" evidence="6">
    <location>
        <begin position="520"/>
        <end position="692"/>
    </location>
</feature>
<dbReference type="InterPro" id="IPR035398">
    <property type="entry name" value="Bac_rhamnosid_C"/>
</dbReference>
<evidence type="ECO:0000256" key="1">
    <source>
        <dbReference type="ARBA" id="ARBA00001445"/>
    </source>
</evidence>
<dbReference type="GO" id="GO:0005975">
    <property type="term" value="P:carbohydrate metabolic process"/>
    <property type="evidence" value="ECO:0007669"/>
    <property type="project" value="InterPro"/>
</dbReference>
<proteinExistence type="predicted"/>
<protein>
    <recommendedName>
        <fullName evidence="2">alpha-L-rhamnosidase</fullName>
        <ecNumber evidence="2">3.2.1.40</ecNumber>
    </recommendedName>
</protein>
<dbReference type="EC" id="3.2.1.40" evidence="2"/>
<dbReference type="InterPro" id="IPR012341">
    <property type="entry name" value="6hp_glycosidase-like_sf"/>
</dbReference>
<dbReference type="Gene3D" id="1.50.10.10">
    <property type="match status" value="1"/>
</dbReference>
<evidence type="ECO:0000313" key="9">
    <source>
        <dbReference type="EMBL" id="RDB18187.1"/>
    </source>
</evidence>
<dbReference type="Proteomes" id="UP000076154">
    <property type="component" value="Unassembled WGS sequence"/>
</dbReference>
<comment type="catalytic activity">
    <reaction evidence="1">
        <text>Hydrolysis of terminal non-reducing alpha-L-rhamnose residues in alpha-L-rhamnosides.</text>
        <dbReference type="EC" id="3.2.1.40"/>
    </reaction>
</comment>
<keyword evidence="10" id="KW-1185">Reference proteome</keyword>
<evidence type="ECO:0000313" key="10">
    <source>
        <dbReference type="Proteomes" id="UP000076154"/>
    </source>
</evidence>
<dbReference type="Gene3D" id="2.60.40.10">
    <property type="entry name" value="Immunoglobulins"/>
    <property type="match status" value="1"/>
</dbReference>
<dbReference type="AlphaFoldDB" id="A0A369JC48"/>
<evidence type="ECO:0000259" key="7">
    <source>
        <dbReference type="Pfam" id="PF17389"/>
    </source>
</evidence>
<evidence type="ECO:0000256" key="2">
    <source>
        <dbReference type="ARBA" id="ARBA00012652"/>
    </source>
</evidence>
<dbReference type="EMBL" id="LUEZ02000106">
    <property type="protein sequence ID" value="RDB18187.1"/>
    <property type="molecule type" value="Genomic_DNA"/>
</dbReference>
<feature type="chain" id="PRO_5016612109" description="alpha-L-rhamnosidase" evidence="4">
    <location>
        <begin position="25"/>
        <end position="1262"/>
    </location>
</feature>
<dbReference type="Pfam" id="PF25788">
    <property type="entry name" value="Ig_Rha78A_N"/>
    <property type="match status" value="1"/>
</dbReference>
<feature type="domain" description="Alpha-L-rhamnosidase six-hairpin glycosidase" evidence="7">
    <location>
        <begin position="815"/>
        <end position="1150"/>
    </location>
</feature>
<dbReference type="InterPro" id="IPR035396">
    <property type="entry name" value="Bac_rhamnosid6H"/>
</dbReference>
<dbReference type="STRING" id="39966.A0A369JC48"/>
<reference evidence="9" key="1">
    <citation type="submission" date="2018-04" db="EMBL/GenBank/DDBJ databases">
        <title>Whole genome sequencing of Hypsizygus marmoreus.</title>
        <authorList>
            <person name="Choi I.-G."/>
            <person name="Min B."/>
            <person name="Kim J.-G."/>
            <person name="Kim S."/>
            <person name="Oh Y.-L."/>
            <person name="Kong W.-S."/>
            <person name="Park H."/>
            <person name="Jeong J."/>
            <person name="Song E.-S."/>
        </authorList>
    </citation>
    <scope>NUCLEOTIDE SEQUENCE [LARGE SCALE GENOMIC DNA]</scope>
    <source>
        <strain evidence="9">51987-8</strain>
    </source>
</reference>
<feature type="domain" description="Alpha-L-rhamnosidase C-terminal" evidence="8">
    <location>
        <begin position="1153"/>
        <end position="1223"/>
    </location>
</feature>
<dbReference type="Pfam" id="PF05592">
    <property type="entry name" value="Bac_rhamnosid"/>
    <property type="match status" value="1"/>
</dbReference>
<dbReference type="GO" id="GO:0030596">
    <property type="term" value="F:alpha-L-rhamnosidase activity"/>
    <property type="evidence" value="ECO:0007669"/>
    <property type="project" value="UniProtKB-EC"/>
</dbReference>
<accession>A0A369JC48</accession>
<dbReference type="InterPro" id="IPR013737">
    <property type="entry name" value="Bac_rhamnosid_N"/>
</dbReference>
<dbReference type="PANTHER" id="PTHR33307">
    <property type="entry name" value="ALPHA-RHAMNOSIDASE (EUROFUNG)"/>
    <property type="match status" value="1"/>
</dbReference>
<dbReference type="InterPro" id="IPR013783">
    <property type="entry name" value="Ig-like_fold"/>
</dbReference>